<dbReference type="AlphaFoldDB" id="A0ABD2PZX8"/>
<sequence length="59" mass="6164">MPSVTSTTANAALLQSAMLPPPVQTTPTLDSFYQLLLMSANSYVDPFAGLLPPSSSGHK</sequence>
<keyword evidence="2" id="KW-1185">Reference proteome</keyword>
<evidence type="ECO:0000313" key="1">
    <source>
        <dbReference type="EMBL" id="KAL3312947.1"/>
    </source>
</evidence>
<protein>
    <submittedName>
        <fullName evidence="1">Uncharacterized protein</fullName>
    </submittedName>
</protein>
<gene>
    <name evidence="1" type="ORF">Ciccas_008453</name>
</gene>
<proteinExistence type="predicted"/>
<accession>A0ABD2PZX8</accession>
<dbReference type="Proteomes" id="UP001626550">
    <property type="component" value="Unassembled WGS sequence"/>
</dbReference>
<reference evidence="1 2" key="1">
    <citation type="submission" date="2024-11" db="EMBL/GenBank/DDBJ databases">
        <title>Adaptive evolution of stress response genes in parasites aligns with host niche diversity.</title>
        <authorList>
            <person name="Hahn C."/>
            <person name="Resl P."/>
        </authorList>
    </citation>
    <scope>NUCLEOTIDE SEQUENCE [LARGE SCALE GENOMIC DNA]</scope>
    <source>
        <strain evidence="1">EGGRZ-B1_66</strain>
        <tissue evidence="1">Body</tissue>
    </source>
</reference>
<organism evidence="1 2">
    <name type="scientific">Cichlidogyrus casuarinus</name>
    <dbReference type="NCBI Taxonomy" id="1844966"/>
    <lineage>
        <taxon>Eukaryota</taxon>
        <taxon>Metazoa</taxon>
        <taxon>Spiralia</taxon>
        <taxon>Lophotrochozoa</taxon>
        <taxon>Platyhelminthes</taxon>
        <taxon>Monogenea</taxon>
        <taxon>Monopisthocotylea</taxon>
        <taxon>Dactylogyridea</taxon>
        <taxon>Ancyrocephalidae</taxon>
        <taxon>Cichlidogyrus</taxon>
    </lineage>
</organism>
<comment type="caution">
    <text evidence="1">The sequence shown here is derived from an EMBL/GenBank/DDBJ whole genome shotgun (WGS) entry which is preliminary data.</text>
</comment>
<name>A0ABD2PZX8_9PLAT</name>
<evidence type="ECO:0000313" key="2">
    <source>
        <dbReference type="Proteomes" id="UP001626550"/>
    </source>
</evidence>
<dbReference type="EMBL" id="JBJKFK010001494">
    <property type="protein sequence ID" value="KAL3312947.1"/>
    <property type="molecule type" value="Genomic_DNA"/>
</dbReference>